<dbReference type="InterPro" id="IPR009057">
    <property type="entry name" value="Homeodomain-like_sf"/>
</dbReference>
<dbReference type="InterPro" id="IPR036271">
    <property type="entry name" value="Tet_transcr_reg_TetR-rel_C_sf"/>
</dbReference>
<dbReference type="Pfam" id="PF00440">
    <property type="entry name" value="TetR_N"/>
    <property type="match status" value="1"/>
</dbReference>
<dbReference type="InterPro" id="IPR050109">
    <property type="entry name" value="HTH-type_TetR-like_transc_reg"/>
</dbReference>
<accession>A0A5J6MEN0</accession>
<dbReference type="PRINTS" id="PR00455">
    <property type="entry name" value="HTHTETR"/>
</dbReference>
<dbReference type="InterPro" id="IPR001647">
    <property type="entry name" value="HTH_TetR"/>
</dbReference>
<dbReference type="PANTHER" id="PTHR30055">
    <property type="entry name" value="HTH-TYPE TRANSCRIPTIONAL REGULATOR RUTR"/>
    <property type="match status" value="1"/>
</dbReference>
<organism evidence="4 5">
    <name type="scientific">Hypericibacter terrae</name>
    <dbReference type="NCBI Taxonomy" id="2602015"/>
    <lineage>
        <taxon>Bacteria</taxon>
        <taxon>Pseudomonadati</taxon>
        <taxon>Pseudomonadota</taxon>
        <taxon>Alphaproteobacteria</taxon>
        <taxon>Rhodospirillales</taxon>
        <taxon>Dongiaceae</taxon>
        <taxon>Hypericibacter</taxon>
    </lineage>
</organism>
<keyword evidence="5" id="KW-1185">Reference proteome</keyword>
<evidence type="ECO:0000313" key="5">
    <source>
        <dbReference type="Proteomes" id="UP000326202"/>
    </source>
</evidence>
<dbReference type="PROSITE" id="PS50977">
    <property type="entry name" value="HTH_TETR_2"/>
    <property type="match status" value="1"/>
</dbReference>
<dbReference type="AlphaFoldDB" id="A0A5J6MEN0"/>
<proteinExistence type="predicted"/>
<dbReference type="RefSeq" id="WP_151176337.1">
    <property type="nucleotide sequence ID" value="NZ_CP042906.1"/>
</dbReference>
<protein>
    <submittedName>
        <fullName evidence="4">TetR family transcriptional regulator</fullName>
    </submittedName>
</protein>
<dbReference type="OrthoDB" id="9787680at2"/>
<dbReference type="EMBL" id="CP042906">
    <property type="protein sequence ID" value="QEX15924.1"/>
    <property type="molecule type" value="Genomic_DNA"/>
</dbReference>
<dbReference type="GO" id="GO:0003700">
    <property type="term" value="F:DNA-binding transcription factor activity"/>
    <property type="evidence" value="ECO:0007669"/>
    <property type="project" value="TreeGrafter"/>
</dbReference>
<name>A0A5J6MEN0_9PROT</name>
<dbReference type="Gene3D" id="1.10.357.10">
    <property type="entry name" value="Tetracycline Repressor, domain 2"/>
    <property type="match status" value="1"/>
</dbReference>
<evidence type="ECO:0000313" key="4">
    <source>
        <dbReference type="EMBL" id="QEX15924.1"/>
    </source>
</evidence>
<evidence type="ECO:0000259" key="3">
    <source>
        <dbReference type="PROSITE" id="PS50977"/>
    </source>
</evidence>
<evidence type="ECO:0000256" key="2">
    <source>
        <dbReference type="PROSITE-ProRule" id="PRU00335"/>
    </source>
</evidence>
<dbReference type="KEGG" id="htq:FRZ44_12140"/>
<dbReference type="PANTHER" id="PTHR30055:SF200">
    <property type="entry name" value="HTH-TYPE TRANSCRIPTIONAL REPRESSOR BDCR"/>
    <property type="match status" value="1"/>
</dbReference>
<feature type="DNA-binding region" description="H-T-H motif" evidence="2">
    <location>
        <begin position="29"/>
        <end position="48"/>
    </location>
</feature>
<dbReference type="GO" id="GO:0000976">
    <property type="term" value="F:transcription cis-regulatory region binding"/>
    <property type="evidence" value="ECO:0007669"/>
    <property type="project" value="TreeGrafter"/>
</dbReference>
<dbReference type="Proteomes" id="UP000326202">
    <property type="component" value="Chromosome"/>
</dbReference>
<gene>
    <name evidence="4" type="ORF">FRZ44_12140</name>
</gene>
<dbReference type="SUPFAM" id="SSF48498">
    <property type="entry name" value="Tetracyclin repressor-like, C-terminal domain"/>
    <property type="match status" value="1"/>
</dbReference>
<sequence length="197" mass="21628">MARDSSKTRRRLIAAADGLFYGQGIRAVGVDAVAEAAGVTKRTLYYHFASKDDLIAAYLEERDLPTLGRYQGMIPEGGAPAARRIRRIFEQLGKNAENPRWRGCSFLRAAAEFANLPGHPARVVAARHKRRFEAWLEEVLAADGFGEGAALARQLMILLDGAVAQILIHRDPSYALSAADAALTLLKRANKSKKRRS</sequence>
<reference evidence="4 5" key="1">
    <citation type="submission" date="2019-08" db="EMBL/GenBank/DDBJ databases">
        <title>Hyperibacter terrae gen. nov., sp. nov. and Hyperibacter viscosus sp. nov., two new members in the family Rhodospirillaceae isolated from the rhizosphere of Hypericum perforatum.</title>
        <authorList>
            <person name="Noviana Z."/>
        </authorList>
    </citation>
    <scope>NUCLEOTIDE SEQUENCE [LARGE SCALE GENOMIC DNA]</scope>
    <source>
        <strain evidence="4 5">R5913</strain>
    </source>
</reference>
<keyword evidence="1 2" id="KW-0238">DNA-binding</keyword>
<feature type="domain" description="HTH tetR-type" evidence="3">
    <location>
        <begin position="6"/>
        <end position="66"/>
    </location>
</feature>
<dbReference type="SUPFAM" id="SSF46689">
    <property type="entry name" value="Homeodomain-like"/>
    <property type="match status" value="1"/>
</dbReference>
<evidence type="ECO:0000256" key="1">
    <source>
        <dbReference type="ARBA" id="ARBA00023125"/>
    </source>
</evidence>